<dbReference type="EMBL" id="JABELX010000004">
    <property type="protein sequence ID" value="NNH70937.1"/>
    <property type="molecule type" value="Genomic_DNA"/>
</dbReference>
<protein>
    <submittedName>
        <fullName evidence="1">Uncharacterized protein</fullName>
    </submittedName>
</protein>
<evidence type="ECO:0000313" key="1">
    <source>
        <dbReference type="EMBL" id="NNH70937.1"/>
    </source>
</evidence>
<gene>
    <name evidence="1" type="ORF">HLB23_13880</name>
</gene>
<dbReference type="AlphaFoldDB" id="A0A849C548"/>
<sequence length="92" mass="9146">MTAGIFSAPPAGTWSTYLELCLPTVSVSSVDPWPAPVDAASGGGALTVVVVLPAAELLVAASLGSGEPEQPATTVTNAASAPPIRAVEYLLK</sequence>
<accession>A0A849C548</accession>
<organism evidence="1 2">
    <name type="scientific">Nocardia uniformis</name>
    <dbReference type="NCBI Taxonomy" id="53432"/>
    <lineage>
        <taxon>Bacteria</taxon>
        <taxon>Bacillati</taxon>
        <taxon>Actinomycetota</taxon>
        <taxon>Actinomycetes</taxon>
        <taxon>Mycobacteriales</taxon>
        <taxon>Nocardiaceae</taxon>
        <taxon>Nocardia</taxon>
    </lineage>
</organism>
<keyword evidence="2" id="KW-1185">Reference proteome</keyword>
<proteinExistence type="predicted"/>
<reference evidence="1 2" key="1">
    <citation type="submission" date="2020-05" db="EMBL/GenBank/DDBJ databases">
        <title>MicrobeNet Type strains.</title>
        <authorList>
            <person name="Nicholson A.C."/>
        </authorList>
    </citation>
    <scope>NUCLEOTIDE SEQUENCE [LARGE SCALE GENOMIC DNA]</scope>
    <source>
        <strain evidence="1 2">JCM 3224</strain>
    </source>
</reference>
<comment type="caution">
    <text evidence="1">The sequence shown here is derived from an EMBL/GenBank/DDBJ whole genome shotgun (WGS) entry which is preliminary data.</text>
</comment>
<evidence type="ECO:0000313" key="2">
    <source>
        <dbReference type="Proteomes" id="UP000586827"/>
    </source>
</evidence>
<dbReference type="Proteomes" id="UP000586827">
    <property type="component" value="Unassembled WGS sequence"/>
</dbReference>
<name>A0A849C548_9NOCA</name>
<dbReference type="RefSeq" id="WP_067523213.1">
    <property type="nucleotide sequence ID" value="NZ_JABELX010000004.1"/>
</dbReference>